<dbReference type="AlphaFoldDB" id="I5AWU8"/>
<protein>
    <submittedName>
        <fullName evidence="1">Putative inner membrane protein (DUF1819)</fullName>
    </submittedName>
</protein>
<reference evidence="1 2" key="2">
    <citation type="submission" date="2012-02" db="EMBL/GenBank/DDBJ databases">
        <title>Improved High-Quality Draft sequence of Eubacterium cellulosolvens 6.</title>
        <authorList>
            <consortium name="US DOE Joint Genome Institute"/>
            <person name="Lucas S."/>
            <person name="Han J."/>
            <person name="Lapidus A."/>
            <person name="Cheng J.-F."/>
            <person name="Goodwin L."/>
            <person name="Pitluck S."/>
            <person name="Peters L."/>
            <person name="Mikhailova N."/>
            <person name="Gu W."/>
            <person name="Detter J.C."/>
            <person name="Han C."/>
            <person name="Tapia R."/>
            <person name="Land M."/>
            <person name="Hauser L."/>
            <person name="Kyrpides N."/>
            <person name="Ivanova N."/>
            <person name="Pagani I."/>
            <person name="Johnson E."/>
            <person name="Mukhopadhyay B."/>
            <person name="Anderson I."/>
            <person name="Woyke T."/>
        </authorList>
    </citation>
    <scope>NUCLEOTIDE SEQUENCE [LARGE SCALE GENOMIC DNA]</scope>
    <source>
        <strain evidence="1 2">6</strain>
    </source>
</reference>
<reference evidence="1 2" key="1">
    <citation type="submission" date="2010-08" db="EMBL/GenBank/DDBJ databases">
        <authorList>
            <consortium name="US DOE Joint Genome Institute (JGI-PGF)"/>
            <person name="Lucas S."/>
            <person name="Copeland A."/>
            <person name="Lapidus A."/>
            <person name="Cheng J.-F."/>
            <person name="Bruce D."/>
            <person name="Goodwin L."/>
            <person name="Pitluck S."/>
            <person name="Land M.L."/>
            <person name="Hauser L."/>
            <person name="Chang Y.-J."/>
            <person name="Anderson I.J."/>
            <person name="Johnson E."/>
            <person name="Mulhopadhyay B."/>
            <person name="Kyrpides N."/>
            <person name="Woyke T.J."/>
        </authorList>
    </citation>
    <scope>NUCLEOTIDE SEQUENCE [LARGE SCALE GENOMIC DNA]</scope>
    <source>
        <strain evidence="1 2">6</strain>
    </source>
</reference>
<dbReference type="eggNOG" id="ENOG502ZAM1">
    <property type="taxonomic scope" value="Bacteria"/>
</dbReference>
<evidence type="ECO:0000313" key="2">
    <source>
        <dbReference type="Proteomes" id="UP000005753"/>
    </source>
</evidence>
<gene>
    <name evidence="1" type="ORF">EubceDRAFT1_2553</name>
</gene>
<name>I5AWU8_EUBC6</name>
<dbReference type="Gene3D" id="1.10.3540.10">
    <property type="entry name" value="uncharacterized protein from magnetospirillum magneticum domain"/>
    <property type="match status" value="1"/>
</dbReference>
<accession>I5AWU8</accession>
<dbReference type="STRING" id="633697.EubceDRAFT1_2553"/>
<dbReference type="InterPro" id="IPR023137">
    <property type="entry name" value="BrxA_sf"/>
</dbReference>
<dbReference type="Pfam" id="PF08849">
    <property type="entry name" value="BrxA"/>
    <property type="match status" value="1"/>
</dbReference>
<proteinExistence type="predicted"/>
<dbReference type="InterPro" id="IPR014948">
    <property type="entry name" value="BrxA"/>
</dbReference>
<dbReference type="OrthoDB" id="3078533at2"/>
<sequence length="196" mass="22678">MEYNASATKHLFWFVETRETARLLGNHSMDEVRQIVIDVNLYQQKSNSRLIDEFGCIRKRLEALPEELQRMMVTADINTGKLIAFVGCMAADKLLFDLMYDVYRRKLYFGELTLTDADLTVFFKDKQDQNEQVAAITDTSVKKLKQVYSKYMFEAGLLTGKISDKQLSKPYIDPDLRFALQRNSMDKYLAALTGEK</sequence>
<evidence type="ECO:0000313" key="1">
    <source>
        <dbReference type="EMBL" id="EIM58271.1"/>
    </source>
</evidence>
<dbReference type="HOGENOM" id="CLU_087567_3_0_9"/>
<keyword evidence="2" id="KW-1185">Reference proteome</keyword>
<dbReference type="EMBL" id="CM001487">
    <property type="protein sequence ID" value="EIM58271.1"/>
    <property type="molecule type" value="Genomic_DNA"/>
</dbReference>
<organism evidence="1 2">
    <name type="scientific">Eubacterium cellulosolvens (strain ATCC 43171 / JCM 9499 / 6)</name>
    <name type="common">Cillobacterium cellulosolvens</name>
    <dbReference type="NCBI Taxonomy" id="633697"/>
    <lineage>
        <taxon>Bacteria</taxon>
        <taxon>Bacillati</taxon>
        <taxon>Bacillota</taxon>
        <taxon>Clostridia</taxon>
        <taxon>Eubacteriales</taxon>
        <taxon>Eubacteriaceae</taxon>
        <taxon>Eubacterium</taxon>
    </lineage>
</organism>
<dbReference type="Proteomes" id="UP000005753">
    <property type="component" value="Chromosome"/>
</dbReference>